<dbReference type="GO" id="GO:0006310">
    <property type="term" value="P:DNA recombination"/>
    <property type="evidence" value="ECO:0007669"/>
    <property type="project" value="UniProtKB-KW"/>
</dbReference>
<dbReference type="eggNOG" id="COG0582">
    <property type="taxonomic scope" value="Bacteria"/>
</dbReference>
<dbReference type="SUPFAM" id="SSF56349">
    <property type="entry name" value="DNA breaking-rejoining enzymes"/>
    <property type="match status" value="1"/>
</dbReference>
<accession>D4XAE7</accession>
<name>D4XAE7_9BURK</name>
<dbReference type="CDD" id="cd00801">
    <property type="entry name" value="INT_P4_C"/>
    <property type="match status" value="1"/>
</dbReference>
<dbReference type="InterPro" id="IPR038488">
    <property type="entry name" value="Integrase_DNA-bd_sf"/>
</dbReference>
<dbReference type="RefSeq" id="WP_006218500.1">
    <property type="nucleotide sequence ID" value="NZ_GG770409.1"/>
</dbReference>
<sequence length="438" mass="48847">MATKRVLQGQLADVHIKNWIRAGVPVAKSDGGGLTFTLSKSGTATWVLRYRMPGRRAEATIGNYPDISLAEARKEAGRLRAMIDAGKDPAADKREAKQKARTAKTIDWLVDDYRAKVLRHLAPNSQTLYERQLRRIVKAWRGRAVEGLAPGDVIDVIRATKGGFTTDTGGWRETEALYIITREVFKHAAGQHIIQVNPAMGISLESLIGKRPKPKVRLMLTDEELALVMRAAGMNRQNQLSVWIVMATCVRVSEFTTALREHVRTDEHTIKRLGAGVWHIPASKTGPAMDIPLAPPVMEWFRELDALALDSRYIVPARSVARLRKNGGDAPVGKDAVWGAIGYWLENAKPDVRRFTPHDLRSTAKSHMRALGVDRDISEMCLNHKLKGVEGIYDQYSYWKERREALTLWADHLMTCRGEDVVQTSPARNALAALRAAS</sequence>
<dbReference type="Gene3D" id="3.30.160.390">
    <property type="entry name" value="Integrase, DNA-binding domain"/>
    <property type="match status" value="1"/>
</dbReference>
<evidence type="ECO:0000256" key="1">
    <source>
        <dbReference type="ARBA" id="ARBA00008857"/>
    </source>
</evidence>
<dbReference type="PANTHER" id="PTHR30629">
    <property type="entry name" value="PROPHAGE INTEGRASE"/>
    <property type="match status" value="1"/>
</dbReference>
<dbReference type="Gene3D" id="1.10.150.130">
    <property type="match status" value="1"/>
</dbReference>
<evidence type="ECO:0000256" key="4">
    <source>
        <dbReference type="ARBA" id="ARBA00023172"/>
    </source>
</evidence>
<dbReference type="InterPro" id="IPR013762">
    <property type="entry name" value="Integrase-like_cat_sf"/>
</dbReference>
<feature type="domain" description="Tyr recombinase" evidence="5">
    <location>
        <begin position="215"/>
        <end position="407"/>
    </location>
</feature>
<evidence type="ECO:0000313" key="7">
    <source>
        <dbReference type="Proteomes" id="UP000004510"/>
    </source>
</evidence>
<gene>
    <name evidence="6" type="ORF">HMPREF0004_2444</name>
</gene>
<dbReference type="InterPro" id="IPR025166">
    <property type="entry name" value="Integrase_DNA_bind_dom"/>
</dbReference>
<dbReference type="Proteomes" id="UP000004510">
    <property type="component" value="Unassembled WGS sequence"/>
</dbReference>
<keyword evidence="4" id="KW-0233">DNA recombination</keyword>
<protein>
    <submittedName>
        <fullName evidence="6">Site-specific recombinase, phage integrase family</fullName>
    </submittedName>
</protein>
<comment type="caution">
    <text evidence="6">The sequence shown here is derived from an EMBL/GenBank/DDBJ whole genome shotgun (WGS) entry which is preliminary data.</text>
</comment>
<dbReference type="InterPro" id="IPR050808">
    <property type="entry name" value="Phage_Integrase"/>
</dbReference>
<reference evidence="7" key="1">
    <citation type="submission" date="2010-03" db="EMBL/GenBank/DDBJ databases">
        <title>Complete sequence of Mobiluncus curtisii ATCC 43063.</title>
        <authorList>
            <person name="Muzny D."/>
            <person name="Qin X."/>
            <person name="Deng J."/>
            <person name="Jiang H."/>
            <person name="Liu Y."/>
            <person name="Qu J."/>
            <person name="Song X.-Z."/>
            <person name="Zhang L."/>
            <person name="Thornton R."/>
            <person name="Coyle M."/>
            <person name="Francisco L."/>
            <person name="Jackson L."/>
            <person name="Javaid M."/>
            <person name="Korchina V."/>
            <person name="Kovar C."/>
            <person name="Mata R."/>
            <person name="Mathew T."/>
            <person name="Ngo R."/>
            <person name="Nguyen L."/>
            <person name="Nguyen N."/>
            <person name="Okwuonu G."/>
            <person name="Ongeri F."/>
            <person name="Pham C."/>
            <person name="Simmons D."/>
            <person name="Wilczek-Boney K."/>
            <person name="Hale W."/>
            <person name="Jakkamsetti A."/>
            <person name="Pham P."/>
            <person name="Ruth R."/>
            <person name="San Lucas F."/>
            <person name="Warren J."/>
            <person name="Zhang J."/>
            <person name="Zhao Z."/>
            <person name="Zhou C."/>
            <person name="Zhu D."/>
            <person name="Lee S."/>
            <person name="Bess C."/>
            <person name="Blankenburg K."/>
            <person name="Forbes L."/>
            <person name="Fu Q."/>
            <person name="Gubbala S."/>
            <person name="Hirani K."/>
            <person name="Jayaseelan J.C."/>
            <person name="Lara F."/>
            <person name="Munidasa M."/>
            <person name="Palculict T."/>
            <person name="Patil S."/>
            <person name="Pu L.-L."/>
            <person name="Saada N."/>
            <person name="Tang L."/>
            <person name="Weissenberger G."/>
            <person name="Zhu Y."/>
            <person name="Hemphill L."/>
            <person name="Shang Y."/>
            <person name="Youmans B."/>
            <person name="Ayvaz T."/>
            <person name="Ross M."/>
            <person name="Santibanez J."/>
            <person name="Aqrawi P."/>
            <person name="Gross S."/>
            <person name="Joshi V."/>
            <person name="Fowler G."/>
            <person name="Nazareth L."/>
            <person name="Reid J."/>
            <person name="Worley K."/>
            <person name="Petrosino J."/>
            <person name="Highlander S."/>
            <person name="Gibbs R."/>
            <person name="Gibbs R."/>
        </authorList>
    </citation>
    <scope>NUCLEOTIDE SEQUENCE [LARGE SCALE GENOMIC DNA]</scope>
    <source>
        <strain evidence="7">ATCC 43553</strain>
    </source>
</reference>
<dbReference type="GO" id="GO:0003677">
    <property type="term" value="F:DNA binding"/>
    <property type="evidence" value="ECO:0007669"/>
    <property type="project" value="UniProtKB-KW"/>
</dbReference>
<dbReference type="InterPro" id="IPR011010">
    <property type="entry name" value="DNA_brk_join_enz"/>
</dbReference>
<dbReference type="PROSITE" id="PS51898">
    <property type="entry name" value="TYR_RECOMBINASE"/>
    <property type="match status" value="1"/>
</dbReference>
<keyword evidence="3" id="KW-0238">DNA-binding</keyword>
<dbReference type="EMBL" id="ADMS01000053">
    <property type="protein sequence ID" value="EFF76216.1"/>
    <property type="molecule type" value="Genomic_DNA"/>
</dbReference>
<dbReference type="InterPro" id="IPR002104">
    <property type="entry name" value="Integrase_catalytic"/>
</dbReference>
<dbReference type="InterPro" id="IPR010998">
    <property type="entry name" value="Integrase_recombinase_N"/>
</dbReference>
<dbReference type="Pfam" id="PF13356">
    <property type="entry name" value="Arm-DNA-bind_3"/>
    <property type="match status" value="1"/>
</dbReference>
<dbReference type="HOGENOM" id="CLU_027562_0_4_4"/>
<evidence type="ECO:0000259" key="5">
    <source>
        <dbReference type="PROSITE" id="PS51898"/>
    </source>
</evidence>
<keyword evidence="2" id="KW-0229">DNA integration</keyword>
<evidence type="ECO:0000313" key="6">
    <source>
        <dbReference type="EMBL" id="EFF76216.1"/>
    </source>
</evidence>
<proteinExistence type="inferred from homology"/>
<comment type="similarity">
    <text evidence="1">Belongs to the 'phage' integrase family.</text>
</comment>
<evidence type="ECO:0000256" key="2">
    <source>
        <dbReference type="ARBA" id="ARBA00022908"/>
    </source>
</evidence>
<dbReference type="PANTHER" id="PTHR30629:SF2">
    <property type="entry name" value="PROPHAGE INTEGRASE INTS-RELATED"/>
    <property type="match status" value="1"/>
</dbReference>
<dbReference type="GO" id="GO:0015074">
    <property type="term" value="P:DNA integration"/>
    <property type="evidence" value="ECO:0007669"/>
    <property type="project" value="UniProtKB-KW"/>
</dbReference>
<dbReference type="AlphaFoldDB" id="D4XAE7"/>
<dbReference type="Gene3D" id="1.10.443.10">
    <property type="entry name" value="Intergrase catalytic core"/>
    <property type="match status" value="1"/>
</dbReference>
<dbReference type="OrthoDB" id="9775880at2"/>
<evidence type="ECO:0000256" key="3">
    <source>
        <dbReference type="ARBA" id="ARBA00023125"/>
    </source>
</evidence>
<dbReference type="Pfam" id="PF00589">
    <property type="entry name" value="Phage_integrase"/>
    <property type="match status" value="1"/>
</dbReference>
<organism evidence="6 7">
    <name type="scientific">Achromobacter piechaudii ATCC 43553</name>
    <dbReference type="NCBI Taxonomy" id="742159"/>
    <lineage>
        <taxon>Bacteria</taxon>
        <taxon>Pseudomonadati</taxon>
        <taxon>Pseudomonadota</taxon>
        <taxon>Betaproteobacteria</taxon>
        <taxon>Burkholderiales</taxon>
        <taxon>Alcaligenaceae</taxon>
        <taxon>Achromobacter</taxon>
    </lineage>
</organism>
<dbReference type="PATRIC" id="fig|742159.3.peg.3394"/>